<evidence type="ECO:0000313" key="1">
    <source>
        <dbReference type="EMBL" id="BBC80955.1"/>
    </source>
</evidence>
<dbReference type="AlphaFoldDB" id="A0A2Z5ZKK9"/>
<dbReference type="Proteomes" id="UP000270034">
    <property type="component" value="Chromosome"/>
</dbReference>
<protein>
    <submittedName>
        <fullName evidence="1">HrgA protein</fullName>
    </submittedName>
</protein>
<dbReference type="KEGG" id="aot:AcetOri_orf03967"/>
<gene>
    <name evidence="1" type="ORF">AcetOrient_orf03967</name>
</gene>
<reference evidence="1 2" key="1">
    <citation type="submission" date="2018-02" db="EMBL/GenBank/DDBJ databases">
        <title>Acetobacter orientalis genome.</title>
        <authorList>
            <person name="Nakashima N."/>
            <person name="Tamura T."/>
        </authorList>
    </citation>
    <scope>NUCLEOTIDE SEQUENCE [LARGE SCALE GENOMIC DNA]</scope>
    <source>
        <strain evidence="1 2">FAN1</strain>
    </source>
</reference>
<sequence>MKEHFGKKLTARDIALWIYTNYPKECAAKQERSKNITTEAALIQQLVAEIGAHRPQLFKAYNQIRTTEDRPRLYYWTDQSEQQQVEKTESLQRDKNSLPAEPFLQLLEAHLYPRLGQFLSIDSELYTQRIDEKRSSNKRGPHGNHWLYPDLVAFEDLTRHWASSIIKNCVTEVRARRFRLWSFEVKILLNRSNVREAYFQTVSNSSWAHFAYLAANEIEGPETLKELRILNALHGVGLIRIDKNDPSESEILIPARERLEIDWTNCDRLASENTDFSSVIQRVWEFHRTGSIKADEWTC</sequence>
<proteinExistence type="predicted"/>
<dbReference type="EMBL" id="AP018515">
    <property type="protein sequence ID" value="BBC80955.1"/>
    <property type="molecule type" value="Genomic_DNA"/>
</dbReference>
<accession>A0A2Z5ZKK9</accession>
<evidence type="ECO:0000313" key="2">
    <source>
        <dbReference type="Proteomes" id="UP000270034"/>
    </source>
</evidence>
<organism evidence="1 2">
    <name type="scientific">Acetobacter orientalis</name>
    <dbReference type="NCBI Taxonomy" id="146474"/>
    <lineage>
        <taxon>Bacteria</taxon>
        <taxon>Pseudomonadati</taxon>
        <taxon>Pseudomonadota</taxon>
        <taxon>Alphaproteobacteria</taxon>
        <taxon>Acetobacterales</taxon>
        <taxon>Acetobacteraceae</taxon>
        <taxon>Acetobacter</taxon>
    </lineage>
</organism>
<name>A0A2Z5ZKK9_9PROT</name>